<evidence type="ECO:0000256" key="2">
    <source>
        <dbReference type="ARBA" id="ARBA00007727"/>
    </source>
</evidence>
<dbReference type="PANTHER" id="PTHR32285:SF48">
    <property type="entry name" value="PROTEIN TRICHOME BIREFRINGENCE-LIKE 19"/>
    <property type="match status" value="1"/>
</dbReference>
<dbReference type="AlphaFoldDB" id="A0A8K0H1D7"/>
<dbReference type="InterPro" id="IPR025846">
    <property type="entry name" value="TBL_N"/>
</dbReference>
<feature type="transmembrane region" description="Helical" evidence="8">
    <location>
        <begin position="26"/>
        <end position="46"/>
    </location>
</feature>
<reference evidence="11" key="1">
    <citation type="submission" date="2020-03" db="EMBL/GenBank/DDBJ databases">
        <title>A high-quality chromosome-level genome assembly of a woody plant with both climbing and erect habits, Rhamnella rubrinervis.</title>
        <authorList>
            <person name="Lu Z."/>
            <person name="Yang Y."/>
            <person name="Zhu X."/>
            <person name="Sun Y."/>
        </authorList>
    </citation>
    <scope>NUCLEOTIDE SEQUENCE</scope>
    <source>
        <strain evidence="11">BYM</strain>
        <tissue evidence="11">Leaf</tissue>
    </source>
</reference>
<comment type="similarity">
    <text evidence="2">Belongs to the PC-esterase family. TBL subfamily.</text>
</comment>
<dbReference type="Pfam" id="PF13839">
    <property type="entry name" value="PC-Esterase"/>
    <property type="match status" value="1"/>
</dbReference>
<dbReference type="GO" id="GO:0005794">
    <property type="term" value="C:Golgi apparatus"/>
    <property type="evidence" value="ECO:0007669"/>
    <property type="project" value="TreeGrafter"/>
</dbReference>
<dbReference type="InterPro" id="IPR029962">
    <property type="entry name" value="TBL"/>
</dbReference>
<evidence type="ECO:0000259" key="9">
    <source>
        <dbReference type="Pfam" id="PF13839"/>
    </source>
</evidence>
<protein>
    <recommendedName>
        <fullName evidence="13">Trichome birefringence-like N-terminal domain-containing protein</fullName>
    </recommendedName>
</protein>
<feature type="domain" description="Trichome birefringence-like N-terminal" evidence="10">
    <location>
        <begin position="105"/>
        <end position="157"/>
    </location>
</feature>
<dbReference type="Proteomes" id="UP000796880">
    <property type="component" value="Unassembled WGS sequence"/>
</dbReference>
<dbReference type="PANTHER" id="PTHR32285">
    <property type="entry name" value="PROTEIN TRICHOME BIREFRINGENCE-LIKE 9-RELATED"/>
    <property type="match status" value="1"/>
</dbReference>
<dbReference type="OrthoDB" id="630188at2759"/>
<evidence type="ECO:0000256" key="5">
    <source>
        <dbReference type="ARBA" id="ARBA00022989"/>
    </source>
</evidence>
<evidence type="ECO:0000256" key="3">
    <source>
        <dbReference type="ARBA" id="ARBA00022692"/>
    </source>
</evidence>
<organism evidence="11 12">
    <name type="scientific">Rhamnella rubrinervis</name>
    <dbReference type="NCBI Taxonomy" id="2594499"/>
    <lineage>
        <taxon>Eukaryota</taxon>
        <taxon>Viridiplantae</taxon>
        <taxon>Streptophyta</taxon>
        <taxon>Embryophyta</taxon>
        <taxon>Tracheophyta</taxon>
        <taxon>Spermatophyta</taxon>
        <taxon>Magnoliopsida</taxon>
        <taxon>eudicotyledons</taxon>
        <taxon>Gunneridae</taxon>
        <taxon>Pentapetalae</taxon>
        <taxon>rosids</taxon>
        <taxon>fabids</taxon>
        <taxon>Rosales</taxon>
        <taxon>Rhamnaceae</taxon>
        <taxon>rhamnoid group</taxon>
        <taxon>Rhamneae</taxon>
        <taxon>Rhamnella</taxon>
    </lineage>
</organism>
<dbReference type="EMBL" id="VOIH02000006">
    <property type="protein sequence ID" value="KAF3443942.1"/>
    <property type="molecule type" value="Genomic_DNA"/>
</dbReference>
<comment type="caution">
    <text evidence="11">The sequence shown here is derived from an EMBL/GenBank/DDBJ whole genome shotgun (WGS) entry which is preliminary data.</text>
</comment>
<evidence type="ECO:0000256" key="6">
    <source>
        <dbReference type="ARBA" id="ARBA00023136"/>
    </source>
</evidence>
<evidence type="ECO:0000256" key="8">
    <source>
        <dbReference type="SAM" id="Phobius"/>
    </source>
</evidence>
<keyword evidence="5 8" id="KW-1133">Transmembrane helix</keyword>
<evidence type="ECO:0000256" key="7">
    <source>
        <dbReference type="SAM" id="MobiDB-lite"/>
    </source>
</evidence>
<dbReference type="GO" id="GO:0016413">
    <property type="term" value="F:O-acetyltransferase activity"/>
    <property type="evidence" value="ECO:0007669"/>
    <property type="project" value="InterPro"/>
</dbReference>
<comment type="subcellular location">
    <subcellularLocation>
        <location evidence="1">Membrane</location>
        <topology evidence="1">Single-pass membrane protein</topology>
    </subcellularLocation>
</comment>
<feature type="region of interest" description="Disordered" evidence="7">
    <location>
        <begin position="79"/>
        <end position="98"/>
    </location>
</feature>
<keyword evidence="3 8" id="KW-0812">Transmembrane</keyword>
<feature type="domain" description="Trichome birefringence-like C-terminal" evidence="9">
    <location>
        <begin position="158"/>
        <end position="447"/>
    </location>
</feature>
<evidence type="ECO:0000313" key="12">
    <source>
        <dbReference type="Proteomes" id="UP000796880"/>
    </source>
</evidence>
<accession>A0A8K0H1D7</accession>
<proteinExistence type="inferred from homology"/>
<dbReference type="GO" id="GO:0016020">
    <property type="term" value="C:membrane"/>
    <property type="evidence" value="ECO:0007669"/>
    <property type="project" value="UniProtKB-SubCell"/>
</dbReference>
<evidence type="ECO:0000259" key="10">
    <source>
        <dbReference type="Pfam" id="PF14416"/>
    </source>
</evidence>
<sequence length="479" mass="55635">MKHQAVHELTSNGKNQVLVQHKSLKLVLLFSLSTLVLVTVFIPIIFSSTSTTYYYSILFQNINSIPPSNSYNITTTTTTTNLSSSSSSSSSTSNISSSSTYKKKHCDIFTGDWVPNPEAPYYTNETCWVIHEHQNCIKYGRPDTEFMKWRWKPDGCELPIFDPAQFLELVSGKSMAFVGDSVSRNQMQSLICLLSRVEYPKDVSYTQDDRFKRYIYTTYNFTMATFWTPYLVKSSESDANRPVDIGYYNLYVDEFDEAWTTQIEEFDYVIISAGHWFFRPLVVYEKGQLVGCHYCLKDNVKDLDLVMYHGYRKAFRTAFKAINSLKNYKGVTYLRTFAPSHFDGVWNRGANCVRTKPFRSNETHLEGQQLEFYLTQVQEFREAEREGRKKGLKFRLLDTTKAMLMRPDGHPSRYGHWPQQNVTLSNDCVHWCLPGPIDSLNDFLLEMLKNEPLISAEEEEKKKMGYSNIDRKFFLVKKY</sequence>
<name>A0A8K0H1D7_9ROSA</name>
<dbReference type="Pfam" id="PF14416">
    <property type="entry name" value="PMR5N"/>
    <property type="match status" value="1"/>
</dbReference>
<keyword evidence="6 8" id="KW-0472">Membrane</keyword>
<evidence type="ECO:0000256" key="4">
    <source>
        <dbReference type="ARBA" id="ARBA00022968"/>
    </source>
</evidence>
<keyword evidence="4" id="KW-0735">Signal-anchor</keyword>
<gene>
    <name evidence="11" type="ORF">FNV43_RR13632</name>
</gene>
<evidence type="ECO:0008006" key="13">
    <source>
        <dbReference type="Google" id="ProtNLM"/>
    </source>
</evidence>
<keyword evidence="12" id="KW-1185">Reference proteome</keyword>
<evidence type="ECO:0000256" key="1">
    <source>
        <dbReference type="ARBA" id="ARBA00004167"/>
    </source>
</evidence>
<evidence type="ECO:0000313" key="11">
    <source>
        <dbReference type="EMBL" id="KAF3443942.1"/>
    </source>
</evidence>
<dbReference type="InterPro" id="IPR026057">
    <property type="entry name" value="TBL_C"/>
</dbReference>